<keyword evidence="5 6" id="KW-0472">Membrane</keyword>
<evidence type="ECO:0000256" key="3">
    <source>
        <dbReference type="ARBA" id="ARBA00022692"/>
    </source>
</evidence>
<reference evidence="7 8" key="1">
    <citation type="submission" date="2020-08" db="EMBL/GenBank/DDBJ databases">
        <title>Croceimicrobium hydrocarbonivorans gen. nov., sp. nov., a novel marine bacterium isolated from a bacterial consortium that degrades polyethylene terephthalate.</title>
        <authorList>
            <person name="Liu R."/>
        </authorList>
    </citation>
    <scope>NUCLEOTIDE SEQUENCE [LARGE SCALE GENOMIC DNA]</scope>
    <source>
        <strain evidence="7 8">A20-9</strain>
    </source>
</reference>
<comment type="subcellular location">
    <subcellularLocation>
        <location evidence="1">Membrane</location>
        <topology evidence="1">Multi-pass membrane protein</topology>
    </subcellularLocation>
</comment>
<feature type="transmembrane region" description="Helical" evidence="6">
    <location>
        <begin position="129"/>
        <end position="152"/>
    </location>
</feature>
<dbReference type="Proteomes" id="UP000516305">
    <property type="component" value="Chromosome"/>
</dbReference>
<dbReference type="KEGG" id="chyd:H4K34_17980"/>
<evidence type="ECO:0000256" key="4">
    <source>
        <dbReference type="ARBA" id="ARBA00022989"/>
    </source>
</evidence>
<dbReference type="Pfam" id="PF03741">
    <property type="entry name" value="TerC"/>
    <property type="match status" value="1"/>
</dbReference>
<dbReference type="InterPro" id="IPR005496">
    <property type="entry name" value="Integral_membrane_TerC"/>
</dbReference>
<keyword evidence="3 6" id="KW-0812">Transmembrane</keyword>
<name>A0A7H0VK59_9FLAO</name>
<sequence>MDFSAIFSTEGLIAFLTLSLLEIVLGIDNIIFISILTNKLPKESQSSARISGISLALVFRVAMLFGITWIIQLTEPLFTIMDMEFTGRDLVLLAGGLFLLAKSTSEIHHKMEGEEHHEEEGKSKVRKGLAGIIIQIALLDIVFSFDSILTAIGMTQELGIMILAVIVSLIVMLIFAGKIAAFIAKHPTLQILALSFLILIGVMLIAEGFHQHISKGYIYFAVAFSLIVEIINMRVRKGSAKKSLKKR</sequence>
<feature type="transmembrane region" description="Helical" evidence="6">
    <location>
        <begin position="191"/>
        <end position="210"/>
    </location>
</feature>
<proteinExistence type="inferred from homology"/>
<feature type="transmembrane region" description="Helical" evidence="6">
    <location>
        <begin position="12"/>
        <end position="36"/>
    </location>
</feature>
<dbReference type="GO" id="GO:0016020">
    <property type="term" value="C:membrane"/>
    <property type="evidence" value="ECO:0007669"/>
    <property type="project" value="UniProtKB-SubCell"/>
</dbReference>
<protein>
    <submittedName>
        <fullName evidence="7">TerC family protein</fullName>
    </submittedName>
</protein>
<evidence type="ECO:0000256" key="6">
    <source>
        <dbReference type="SAM" id="Phobius"/>
    </source>
</evidence>
<dbReference type="EMBL" id="CP060139">
    <property type="protein sequence ID" value="QNR26107.1"/>
    <property type="molecule type" value="Genomic_DNA"/>
</dbReference>
<dbReference type="PANTHER" id="PTHR30238">
    <property type="entry name" value="MEMBRANE BOUND PREDICTED REDOX MODULATOR"/>
    <property type="match status" value="1"/>
</dbReference>
<evidence type="ECO:0000256" key="2">
    <source>
        <dbReference type="ARBA" id="ARBA00007511"/>
    </source>
</evidence>
<keyword evidence="8" id="KW-1185">Reference proteome</keyword>
<organism evidence="7 8">
    <name type="scientific">Croceimicrobium hydrocarbonivorans</name>
    <dbReference type="NCBI Taxonomy" id="2761580"/>
    <lineage>
        <taxon>Bacteria</taxon>
        <taxon>Pseudomonadati</taxon>
        <taxon>Bacteroidota</taxon>
        <taxon>Flavobacteriia</taxon>
        <taxon>Flavobacteriales</taxon>
        <taxon>Owenweeksiaceae</taxon>
        <taxon>Croceimicrobium</taxon>
    </lineage>
</organism>
<accession>A0A7H0VK59</accession>
<feature type="transmembrane region" description="Helical" evidence="6">
    <location>
        <begin position="90"/>
        <end position="108"/>
    </location>
</feature>
<dbReference type="PANTHER" id="PTHR30238:SF4">
    <property type="entry name" value="SLL1022 PROTEIN"/>
    <property type="match status" value="1"/>
</dbReference>
<evidence type="ECO:0000313" key="8">
    <source>
        <dbReference type="Proteomes" id="UP000516305"/>
    </source>
</evidence>
<dbReference type="AlphaFoldDB" id="A0A7H0VK59"/>
<evidence type="ECO:0000256" key="1">
    <source>
        <dbReference type="ARBA" id="ARBA00004141"/>
    </source>
</evidence>
<evidence type="ECO:0000313" key="7">
    <source>
        <dbReference type="EMBL" id="QNR26107.1"/>
    </source>
</evidence>
<feature type="transmembrane region" description="Helical" evidence="6">
    <location>
        <begin position="48"/>
        <end position="70"/>
    </location>
</feature>
<comment type="similarity">
    <text evidence="2">Belongs to the TerC family.</text>
</comment>
<keyword evidence="4 6" id="KW-1133">Transmembrane helix</keyword>
<gene>
    <name evidence="7" type="ORF">H4K34_17980</name>
</gene>
<feature type="transmembrane region" description="Helical" evidence="6">
    <location>
        <begin position="216"/>
        <end position="235"/>
    </location>
</feature>
<feature type="transmembrane region" description="Helical" evidence="6">
    <location>
        <begin position="158"/>
        <end position="184"/>
    </location>
</feature>
<evidence type="ECO:0000256" key="5">
    <source>
        <dbReference type="ARBA" id="ARBA00023136"/>
    </source>
</evidence>